<dbReference type="PANTHER" id="PTHR43828">
    <property type="entry name" value="ASPARAGINASE"/>
    <property type="match status" value="1"/>
</dbReference>
<evidence type="ECO:0000256" key="5">
    <source>
        <dbReference type="SAM" id="MobiDB-lite"/>
    </source>
</evidence>
<dbReference type="PANTHER" id="PTHR43828:SF15">
    <property type="entry name" value="TRANSCRIPTION FACTOR MBP1"/>
    <property type="match status" value="1"/>
</dbReference>
<dbReference type="Pfam" id="PF13637">
    <property type="entry name" value="Ank_4"/>
    <property type="match status" value="1"/>
</dbReference>
<dbReference type="GO" id="GO:0030907">
    <property type="term" value="C:MBF transcription complex"/>
    <property type="evidence" value="ECO:0007669"/>
    <property type="project" value="TreeGrafter"/>
</dbReference>
<feature type="compositionally biased region" description="Basic residues" evidence="5">
    <location>
        <begin position="128"/>
        <end position="143"/>
    </location>
</feature>
<dbReference type="InterPro" id="IPR051642">
    <property type="entry name" value="SWI6-like"/>
</dbReference>
<dbReference type="PROSITE" id="PS51299">
    <property type="entry name" value="HTH_APSES"/>
    <property type="match status" value="1"/>
</dbReference>
<feature type="compositionally biased region" description="Basic residues" evidence="5">
    <location>
        <begin position="218"/>
        <end position="233"/>
    </location>
</feature>
<comment type="caution">
    <text evidence="7">The sequence shown here is derived from an EMBL/GenBank/DDBJ whole genome shotgun (WGS) entry which is preliminary data.</text>
</comment>
<dbReference type="InterPro" id="IPR036770">
    <property type="entry name" value="Ankyrin_rpt-contain_sf"/>
</dbReference>
<dbReference type="SUPFAM" id="SSF54616">
    <property type="entry name" value="DNA-binding domain of Mlu1-box binding protein MBP1"/>
    <property type="match status" value="1"/>
</dbReference>
<dbReference type="Pfam" id="PF04383">
    <property type="entry name" value="KilA-N"/>
    <property type="match status" value="1"/>
</dbReference>
<feature type="domain" description="HTH APSES-type" evidence="6">
    <location>
        <begin position="9"/>
        <end position="118"/>
    </location>
</feature>
<dbReference type="GO" id="GO:0033309">
    <property type="term" value="C:SBF transcription complex"/>
    <property type="evidence" value="ECO:0007669"/>
    <property type="project" value="TreeGrafter"/>
</dbReference>
<dbReference type="PROSITE" id="PS50088">
    <property type="entry name" value="ANK_REPEAT"/>
    <property type="match status" value="2"/>
</dbReference>
<evidence type="ECO:0000259" key="6">
    <source>
        <dbReference type="PROSITE" id="PS51299"/>
    </source>
</evidence>
<feature type="compositionally biased region" description="Acidic residues" evidence="5">
    <location>
        <begin position="238"/>
        <end position="251"/>
    </location>
</feature>
<dbReference type="InterPro" id="IPR036887">
    <property type="entry name" value="HTH_APSES_sf"/>
</dbReference>
<dbReference type="GO" id="GO:0001228">
    <property type="term" value="F:DNA-binding transcription activator activity, RNA polymerase II-specific"/>
    <property type="evidence" value="ECO:0007669"/>
    <property type="project" value="UniProtKB-ARBA"/>
</dbReference>
<dbReference type="Proteomes" id="UP000654370">
    <property type="component" value="Unassembled WGS sequence"/>
</dbReference>
<dbReference type="FunFam" id="3.10.260.10:FF:000001">
    <property type="entry name" value="APSES transcription factor (MbpA)"/>
    <property type="match status" value="1"/>
</dbReference>
<dbReference type="Pfam" id="PF00023">
    <property type="entry name" value="Ank"/>
    <property type="match status" value="1"/>
</dbReference>
<gene>
    <name evidence="7" type="ORF">INT43_006797</name>
</gene>
<evidence type="ECO:0000256" key="1">
    <source>
        <dbReference type="ARBA" id="ARBA00022737"/>
    </source>
</evidence>
<accession>A0A8H7UFF8</accession>
<dbReference type="SMART" id="SM01252">
    <property type="entry name" value="KilA-N"/>
    <property type="match status" value="1"/>
</dbReference>
<dbReference type="PROSITE" id="PS50297">
    <property type="entry name" value="ANK_REP_REGION"/>
    <property type="match status" value="2"/>
</dbReference>
<evidence type="ECO:0000313" key="8">
    <source>
        <dbReference type="Proteomes" id="UP000654370"/>
    </source>
</evidence>
<evidence type="ECO:0000256" key="2">
    <source>
        <dbReference type="ARBA" id="ARBA00023043"/>
    </source>
</evidence>
<protein>
    <recommendedName>
        <fullName evidence="6">HTH APSES-type domain-containing protein</fullName>
    </recommendedName>
</protein>
<feature type="compositionally biased region" description="Polar residues" evidence="5">
    <location>
        <begin position="601"/>
        <end position="612"/>
    </location>
</feature>
<feature type="repeat" description="ANK" evidence="3">
    <location>
        <begin position="292"/>
        <end position="324"/>
    </location>
</feature>
<dbReference type="SUPFAM" id="SSF48403">
    <property type="entry name" value="Ankyrin repeat"/>
    <property type="match status" value="1"/>
</dbReference>
<organism evidence="7 8">
    <name type="scientific">Mortierella isabellina</name>
    <name type="common">Filamentous fungus</name>
    <name type="synonym">Umbelopsis isabellina</name>
    <dbReference type="NCBI Taxonomy" id="91625"/>
    <lineage>
        <taxon>Eukaryota</taxon>
        <taxon>Fungi</taxon>
        <taxon>Fungi incertae sedis</taxon>
        <taxon>Mucoromycota</taxon>
        <taxon>Mucoromycotina</taxon>
        <taxon>Umbelopsidomycetes</taxon>
        <taxon>Umbelopsidales</taxon>
        <taxon>Umbelopsidaceae</taxon>
        <taxon>Umbelopsis</taxon>
    </lineage>
</organism>
<evidence type="ECO:0000256" key="4">
    <source>
        <dbReference type="SAM" id="Coils"/>
    </source>
</evidence>
<dbReference type="EMBL" id="JAEPQZ010000003">
    <property type="protein sequence ID" value="KAG2183786.1"/>
    <property type="molecule type" value="Genomic_DNA"/>
</dbReference>
<dbReference type="InterPro" id="IPR003163">
    <property type="entry name" value="Tscrpt_reg_HTH_APSES-type"/>
</dbReference>
<keyword evidence="8" id="KW-1185">Reference proteome</keyword>
<keyword evidence="2 3" id="KW-0040">ANK repeat</keyword>
<dbReference type="SMART" id="SM00248">
    <property type="entry name" value="ANK"/>
    <property type="match status" value="3"/>
</dbReference>
<feature type="region of interest" description="Disordered" evidence="5">
    <location>
        <begin position="113"/>
        <end position="252"/>
    </location>
</feature>
<feature type="repeat" description="ANK" evidence="3">
    <location>
        <begin position="411"/>
        <end position="443"/>
    </location>
</feature>
<reference evidence="7" key="1">
    <citation type="submission" date="2020-12" db="EMBL/GenBank/DDBJ databases">
        <title>Metabolic potential, ecology and presence of endohyphal bacteria is reflected in genomic diversity of Mucoromycotina.</title>
        <authorList>
            <person name="Muszewska A."/>
            <person name="Okrasinska A."/>
            <person name="Steczkiewicz K."/>
            <person name="Drgas O."/>
            <person name="Orlowska M."/>
            <person name="Perlinska-Lenart U."/>
            <person name="Aleksandrzak-Piekarczyk T."/>
            <person name="Szatraj K."/>
            <person name="Zielenkiewicz U."/>
            <person name="Pilsyk S."/>
            <person name="Malc E."/>
            <person name="Mieczkowski P."/>
            <person name="Kruszewska J.S."/>
            <person name="Biernat P."/>
            <person name="Pawlowska J."/>
        </authorList>
    </citation>
    <scope>NUCLEOTIDE SEQUENCE</scope>
    <source>
        <strain evidence="7">WA0000067209</strain>
    </source>
</reference>
<evidence type="ECO:0000313" key="7">
    <source>
        <dbReference type="EMBL" id="KAG2183786.1"/>
    </source>
</evidence>
<sequence>MSTSQAPQIFKATYSGVPVYEMQCKNVAVMRRKADSYLNATQILKVAEFDKPQRTRILEREVQKGQHEKIQGGYGKYQGKYGTWVPLERGVSLARQYKVEHLLQPILDYIAGDTSPPPAPKHVTAAHSKPRKPREPRKRRKKVPAVEALVSDVEDSSQYSDGAESDGSRHVAMDTVGTRTPSPLARQAISDDEHGYHRRQSISRNRNSQLLSPSYQRRANRTPQHRQPVKRRKLMETEYSDPEDMEEDDGDEKPSFYAQQLLDYFVSDSADVPEILMNPPDDFDIDVIVDEEGHTSLHWSAAMARIRVVNLLINQGADIFRVNYRGQTALMRAVLFTNNFDTKTFGTLLDLLQKTIFNIDKNDQTVFHHIASTAGWRGKVHASRYYMECLIAKLSSNRRELIAVLDVQDVYGDTALTIAARIANKKLVKLLLDAGASPDIVNEEGKTAQDYITDADQRYRFDGDNGNRLLGSATSDMEQGTTRNLKRNVAAVLGQAINQTKVVPTVTKLFDELSTSYEKDILDKEQDIREAKLMQRSLKRELIEVRSKLHNISSKADLLKDAESKVEQLQSELFDLIELNQKHKLLGLLDQEDLKPPSPPQSDVQEDSTMADQESLEKEVETMEQEWAELQTKRQRLVKDISHHRAQPANERHQDYKRLIALCCGVEYDSVDVLLNPLLEALDAEDSPRSSL</sequence>
<dbReference type="AlphaFoldDB" id="A0A8H7UFF8"/>
<name>A0A8H7UFF8_MORIS</name>
<dbReference type="GO" id="GO:0003677">
    <property type="term" value="F:DNA binding"/>
    <property type="evidence" value="ECO:0007669"/>
    <property type="project" value="InterPro"/>
</dbReference>
<dbReference type="Gene3D" id="3.10.260.10">
    <property type="entry name" value="Transcription regulator HTH, APSES-type DNA-binding domain"/>
    <property type="match status" value="1"/>
</dbReference>
<evidence type="ECO:0000256" key="3">
    <source>
        <dbReference type="PROSITE-ProRule" id="PRU00023"/>
    </source>
</evidence>
<feature type="coiled-coil region" evidence="4">
    <location>
        <begin position="521"/>
        <end position="579"/>
    </location>
</feature>
<dbReference type="OrthoDB" id="6718656at2759"/>
<keyword evidence="1" id="KW-0677">Repeat</keyword>
<dbReference type="InterPro" id="IPR002110">
    <property type="entry name" value="Ankyrin_rpt"/>
</dbReference>
<feature type="region of interest" description="Disordered" evidence="5">
    <location>
        <begin position="591"/>
        <end position="619"/>
    </location>
</feature>
<proteinExistence type="predicted"/>
<dbReference type="InterPro" id="IPR018004">
    <property type="entry name" value="KilA/APSES_HTH"/>
</dbReference>
<keyword evidence="4" id="KW-0175">Coiled coil</keyword>
<dbReference type="Gene3D" id="1.25.40.20">
    <property type="entry name" value="Ankyrin repeat-containing domain"/>
    <property type="match status" value="1"/>
</dbReference>